<dbReference type="PANTHER" id="PTHR11439">
    <property type="entry name" value="GAG-POL-RELATED RETROTRANSPOSON"/>
    <property type="match status" value="1"/>
</dbReference>
<dbReference type="PANTHER" id="PTHR11439:SF467">
    <property type="entry name" value="INTEGRASE CATALYTIC DOMAIN-CONTAINING PROTEIN"/>
    <property type="match status" value="1"/>
</dbReference>
<evidence type="ECO:0000259" key="2">
    <source>
        <dbReference type="Pfam" id="PF07727"/>
    </source>
</evidence>
<dbReference type="CDD" id="cd09272">
    <property type="entry name" value="RNase_HI_RT_Ty1"/>
    <property type="match status" value="1"/>
</dbReference>
<dbReference type="InterPro" id="IPR043502">
    <property type="entry name" value="DNA/RNA_pol_sf"/>
</dbReference>
<feature type="domain" description="Reverse transcriptase Ty1/copia-type" evidence="2">
    <location>
        <begin position="85"/>
        <end position="269"/>
    </location>
</feature>
<evidence type="ECO:0000256" key="1">
    <source>
        <dbReference type="SAM" id="MobiDB-lite"/>
    </source>
</evidence>
<feature type="compositionally biased region" description="Basic residues" evidence="1">
    <location>
        <begin position="51"/>
        <end position="61"/>
    </location>
</feature>
<keyword evidence="4" id="KW-1185">Reference proteome</keyword>
<protein>
    <recommendedName>
        <fullName evidence="2">Reverse transcriptase Ty1/copia-type domain-containing protein</fullName>
    </recommendedName>
</protein>
<proteinExistence type="predicted"/>
<reference evidence="3 4" key="1">
    <citation type="submission" date="2020-02" db="EMBL/GenBank/DDBJ databases">
        <authorList>
            <person name="Ferguson B K."/>
        </authorList>
    </citation>
    <scope>NUCLEOTIDE SEQUENCE [LARGE SCALE GENOMIC DNA]</scope>
</reference>
<feature type="region of interest" description="Disordered" evidence="1">
    <location>
        <begin position="264"/>
        <end position="292"/>
    </location>
</feature>
<feature type="region of interest" description="Disordered" evidence="1">
    <location>
        <begin position="33"/>
        <end position="79"/>
    </location>
</feature>
<name>A0A6H5IS17_9HYME</name>
<evidence type="ECO:0000313" key="4">
    <source>
        <dbReference type="Proteomes" id="UP000479190"/>
    </source>
</evidence>
<sequence length="535" mass="60973">MKGHTSPNCPLAQYGQYMCYVCRRITDHRGPDCPQKQYKNNSNQNGNSQKNRGRGGGKIRGGKLFTGRGRGKPYSKTDNNTQKATIRTVLAVINKLDLEAVQLDVKTAFLNGQLQDEVYMEIPDGLEIDIEPGKRKVCRLLKTIYGLKTSPKIWNQKFTQEVNKLGLERDINEPCLFTWRKDGKVVILVLYVDDIILASNHIEKLNEVKTSLCKTFEMKVLGEPNKYLGMEIVRNRRERVMTLTQVEYTKKVLERFKMSESKAQSTPMVTRQVKTRNTKQKQIEDEPKPSNAPYGEAIGSLMYLATVTRPDIAFAVIYLSRKQVNPSEEDWSDVKRVLRYLQGTIDTGLSFRAYTDELSSFTDSSFRDNSDSISTSGYVIKLFGDTIAWRSHKQSYVSLSTCQAEYLAMSESAQELISLDKAIRDMLGKTKLPARIWCDNKSALDCTQMDGSHKLKNFDDPLSSIKEYLEERERTGVKKHMADTHGDYKKSCAMDGKLILGWVNTNENEADIMTKPLPTQTHEYLRDKILNKIVT</sequence>
<dbReference type="InterPro" id="IPR013103">
    <property type="entry name" value="RVT_2"/>
</dbReference>
<evidence type="ECO:0000313" key="3">
    <source>
        <dbReference type="EMBL" id="CAB0038653.1"/>
    </source>
</evidence>
<dbReference type="AlphaFoldDB" id="A0A6H5IS17"/>
<dbReference type="SUPFAM" id="SSF56672">
    <property type="entry name" value="DNA/RNA polymerases"/>
    <property type="match status" value="1"/>
</dbReference>
<dbReference type="Proteomes" id="UP000479190">
    <property type="component" value="Unassembled WGS sequence"/>
</dbReference>
<organism evidence="3 4">
    <name type="scientific">Trichogramma brassicae</name>
    <dbReference type="NCBI Taxonomy" id="86971"/>
    <lineage>
        <taxon>Eukaryota</taxon>
        <taxon>Metazoa</taxon>
        <taxon>Ecdysozoa</taxon>
        <taxon>Arthropoda</taxon>
        <taxon>Hexapoda</taxon>
        <taxon>Insecta</taxon>
        <taxon>Pterygota</taxon>
        <taxon>Neoptera</taxon>
        <taxon>Endopterygota</taxon>
        <taxon>Hymenoptera</taxon>
        <taxon>Apocrita</taxon>
        <taxon>Proctotrupomorpha</taxon>
        <taxon>Chalcidoidea</taxon>
        <taxon>Trichogrammatidae</taxon>
        <taxon>Trichogramma</taxon>
    </lineage>
</organism>
<dbReference type="GO" id="GO:0071897">
    <property type="term" value="P:DNA biosynthetic process"/>
    <property type="evidence" value="ECO:0007669"/>
    <property type="project" value="UniProtKB-ARBA"/>
</dbReference>
<dbReference type="OrthoDB" id="8188638at2759"/>
<accession>A0A6H5IS17</accession>
<feature type="compositionally biased region" description="Low complexity" evidence="1">
    <location>
        <begin position="35"/>
        <end position="50"/>
    </location>
</feature>
<dbReference type="EMBL" id="CADCXV010000919">
    <property type="protein sequence ID" value="CAB0038653.1"/>
    <property type="molecule type" value="Genomic_DNA"/>
</dbReference>
<gene>
    <name evidence="3" type="ORF">TBRA_LOCUS10427</name>
</gene>
<dbReference type="Pfam" id="PF07727">
    <property type="entry name" value="RVT_2"/>
    <property type="match status" value="1"/>
</dbReference>